<protein>
    <submittedName>
        <fullName evidence="1">Uncharacterized protein</fullName>
    </submittedName>
</protein>
<evidence type="ECO:0000313" key="1">
    <source>
        <dbReference type="EMBL" id="CAB0011462.1"/>
    </source>
</evidence>
<gene>
    <name evidence="1" type="ORF">NTEN_LOCUS16405</name>
</gene>
<accession>A0A6H5H7T0</accession>
<proteinExistence type="predicted"/>
<dbReference type="AlphaFoldDB" id="A0A6H5H7T0"/>
<name>A0A6H5H7T0_9HEMI</name>
<organism evidence="1 2">
    <name type="scientific">Nesidiocoris tenuis</name>
    <dbReference type="NCBI Taxonomy" id="355587"/>
    <lineage>
        <taxon>Eukaryota</taxon>
        <taxon>Metazoa</taxon>
        <taxon>Ecdysozoa</taxon>
        <taxon>Arthropoda</taxon>
        <taxon>Hexapoda</taxon>
        <taxon>Insecta</taxon>
        <taxon>Pterygota</taxon>
        <taxon>Neoptera</taxon>
        <taxon>Paraneoptera</taxon>
        <taxon>Hemiptera</taxon>
        <taxon>Heteroptera</taxon>
        <taxon>Panheteroptera</taxon>
        <taxon>Cimicomorpha</taxon>
        <taxon>Miridae</taxon>
        <taxon>Dicyphina</taxon>
        <taxon>Nesidiocoris</taxon>
    </lineage>
</organism>
<keyword evidence="2" id="KW-1185">Reference proteome</keyword>
<reference evidence="1 2" key="1">
    <citation type="submission" date="2020-02" db="EMBL/GenBank/DDBJ databases">
        <authorList>
            <person name="Ferguson B K."/>
        </authorList>
    </citation>
    <scope>NUCLEOTIDE SEQUENCE [LARGE SCALE GENOMIC DNA]</scope>
</reference>
<evidence type="ECO:0000313" key="2">
    <source>
        <dbReference type="Proteomes" id="UP000479000"/>
    </source>
</evidence>
<sequence>MRWNPKGWRTIKKTFHNDDVFHHDASLCIQGRRRQESSSEVTELSRDSRRGDTRVRTFSVWFISYCTCFNFDRHPPFVPTAITFIAMYRTTGRRALRSRRQFRNRQSELWDTPALKQNI</sequence>
<dbReference type="Proteomes" id="UP000479000">
    <property type="component" value="Unassembled WGS sequence"/>
</dbReference>
<dbReference type="EMBL" id="CADCXU010024184">
    <property type="protein sequence ID" value="CAB0011462.1"/>
    <property type="molecule type" value="Genomic_DNA"/>
</dbReference>